<dbReference type="AlphaFoldDB" id="A0A315TI96"/>
<name>A0A315TI96_WILMA</name>
<dbReference type="Proteomes" id="UP000274762">
    <property type="component" value="Unassembled WGS sequence"/>
</dbReference>
<evidence type="ECO:0000313" key="1">
    <source>
        <dbReference type="EMBL" id="RKR94696.1"/>
    </source>
</evidence>
<evidence type="ECO:0000313" key="2">
    <source>
        <dbReference type="Proteomes" id="UP000274762"/>
    </source>
</evidence>
<dbReference type="EMBL" id="RBKV01000001">
    <property type="protein sequence ID" value="RKR94696.1"/>
    <property type="molecule type" value="Genomic_DNA"/>
</dbReference>
<comment type="caution">
    <text evidence="1">The sequence shown here is derived from an EMBL/GenBank/DDBJ whole genome shotgun (WGS) entry which is preliminary data.</text>
</comment>
<accession>A0A495K0E2</accession>
<sequence>MLVINDLTRHSTEPSRPVREVVARMTHNNCVSSPMSHSSNTLWSPGDRNRFSRRVPLLAGWSRNGYRQHGDLHTSRQIAGNQRKMGHHTVLFSEPTGRSSKRSRKPLPNLSARRVVTAVAVAASAALALPATASAAPAPAPTPKVSEATLQSLGAFVPAIIGSAATPGPDGKVNADLMANAKTLAADSGLPPDLAKIWDRVISFLEGTGGGGPAIPTGPGAPVIQQFLYPTLGNGCIPGGNSVGTALATAGPQQAPAPGPARGEAGFVYTSLGTGPAVNNKEAPLTVAWVNIDTGKTGQQSLQRNEKINVAEGPGTFTTIAKTGKGRVISAIYGNVTTKTEGKVVSCTIIPTVGLMNI</sequence>
<organism evidence="1 2">
    <name type="scientific">Williamsia marianensis</name>
    <dbReference type="NCBI Taxonomy" id="85044"/>
    <lineage>
        <taxon>Bacteria</taxon>
        <taxon>Bacillati</taxon>
        <taxon>Actinomycetota</taxon>
        <taxon>Actinomycetes</taxon>
        <taxon>Mycobacteriales</taxon>
        <taxon>Nocardiaceae</taxon>
        <taxon>Williamsia</taxon>
    </lineage>
</organism>
<proteinExistence type="predicted"/>
<protein>
    <submittedName>
        <fullName evidence="1">Uncharacterized protein</fullName>
    </submittedName>
</protein>
<reference evidence="1 2" key="1">
    <citation type="submission" date="2018-10" db="EMBL/GenBank/DDBJ databases">
        <title>Sequencing the genomes of 1000 actinobacteria strains.</title>
        <authorList>
            <person name="Klenk H.-P."/>
        </authorList>
    </citation>
    <scope>NUCLEOTIDE SEQUENCE [LARGE SCALE GENOMIC DNA]</scope>
    <source>
        <strain evidence="1 2">DSM 44343</strain>
    </source>
</reference>
<accession>A0A315TI96</accession>
<gene>
    <name evidence="1" type="ORF">DFJ75_1497</name>
</gene>